<dbReference type="InterPro" id="IPR049943">
    <property type="entry name" value="Ser_HO-MeTrfase-like"/>
</dbReference>
<reference evidence="4 7" key="1">
    <citation type="submission" date="2016-11" db="EMBL/GenBank/DDBJ databases">
        <title>Whole genomes of Flavobacteriaceae.</title>
        <authorList>
            <person name="Stine C."/>
            <person name="Li C."/>
            <person name="Tadesse D."/>
        </authorList>
    </citation>
    <scope>NUCLEOTIDE SEQUENCE [LARGE SCALE GENOMIC DNA]</scope>
    <source>
        <strain evidence="4 7">ATCC 19366</strain>
    </source>
</reference>
<accession>A0AB36NTZ9</accession>
<dbReference type="InterPro" id="IPR015422">
    <property type="entry name" value="PyrdxlP-dep_Trfase_small"/>
</dbReference>
<dbReference type="GO" id="GO:0046653">
    <property type="term" value="P:tetrahydrofolate metabolic process"/>
    <property type="evidence" value="ECO:0007669"/>
    <property type="project" value="TreeGrafter"/>
</dbReference>
<keyword evidence="2" id="KW-0663">Pyridoxal phosphate</keyword>
<dbReference type="RefSeq" id="WP_073398358.1">
    <property type="nucleotide sequence ID" value="NZ_FRBX01000011.1"/>
</dbReference>
<evidence type="ECO:0000256" key="1">
    <source>
        <dbReference type="ARBA" id="ARBA00001933"/>
    </source>
</evidence>
<evidence type="ECO:0000313" key="7">
    <source>
        <dbReference type="Proteomes" id="UP000198431"/>
    </source>
</evidence>
<dbReference type="Gene3D" id="3.90.1150.10">
    <property type="entry name" value="Aspartate Aminotransferase, domain 1"/>
    <property type="match status" value="1"/>
</dbReference>
<protein>
    <submittedName>
        <fullName evidence="5">Glycine hydroxymethyltransferase</fullName>
    </submittedName>
</protein>
<dbReference type="GO" id="GO:0019264">
    <property type="term" value="P:glycine biosynthetic process from serine"/>
    <property type="evidence" value="ECO:0007669"/>
    <property type="project" value="TreeGrafter"/>
</dbReference>
<evidence type="ECO:0000313" key="6">
    <source>
        <dbReference type="Proteomes" id="UP000184216"/>
    </source>
</evidence>
<dbReference type="PANTHER" id="PTHR11680">
    <property type="entry name" value="SERINE HYDROXYMETHYLTRANSFERASE"/>
    <property type="match status" value="1"/>
</dbReference>
<dbReference type="EMBL" id="MUHB01000034">
    <property type="protein sequence ID" value="OXA98970.1"/>
    <property type="molecule type" value="Genomic_DNA"/>
</dbReference>
<dbReference type="SUPFAM" id="SSF53383">
    <property type="entry name" value="PLP-dependent transferases"/>
    <property type="match status" value="1"/>
</dbReference>
<dbReference type="PANTHER" id="PTHR11680:SF35">
    <property type="entry name" value="SERINE HYDROXYMETHYLTRANSFERASE 1"/>
    <property type="match status" value="1"/>
</dbReference>
<dbReference type="Proteomes" id="UP000184216">
    <property type="component" value="Unassembled WGS sequence"/>
</dbReference>
<comment type="caution">
    <text evidence="4">The sequence shown here is derived from an EMBL/GenBank/DDBJ whole genome shotgun (WGS) entry which is preliminary data.</text>
</comment>
<feature type="domain" description="Serine hydroxymethyltransferase-like" evidence="3">
    <location>
        <begin position="4"/>
        <end position="379"/>
    </location>
</feature>
<evidence type="ECO:0000313" key="5">
    <source>
        <dbReference type="EMBL" id="SHN22359.1"/>
    </source>
</evidence>
<evidence type="ECO:0000259" key="3">
    <source>
        <dbReference type="Pfam" id="PF00464"/>
    </source>
</evidence>
<dbReference type="AlphaFoldDB" id="A0AB36NTZ9"/>
<dbReference type="Pfam" id="PF00464">
    <property type="entry name" value="SHMT"/>
    <property type="match status" value="1"/>
</dbReference>
<dbReference type="Proteomes" id="UP000198431">
    <property type="component" value="Unassembled WGS sequence"/>
</dbReference>
<evidence type="ECO:0000313" key="4">
    <source>
        <dbReference type="EMBL" id="OXA98970.1"/>
    </source>
</evidence>
<sequence>MNSREIEQLIKEEENNLNSFLHLTANENVISEFVSQGLSGTFSNRYHLGQIDKFSDDDITYSNGNIYKGISAINKLERITSIILNNRLGGVDTDFRPLSGVHAMMCTILAVTEVNDYVLTVDPATGGHFATQNIIERTGRKALTVPLNRETLTLDYDFIAKMKDREKIKMFYIDDSFAFQPINFPLLKEILGQNTIIVYDASHPFGFIFAQQFMKPILEGCDILQANTHKIFPGPQKGIIHFANKALASKVKEEIGKSLVSSQHSHHTLALHLAILEMDEFCEAYAEKIIKNTRYLYNSLVEKGFSILEPFQKRELLTNQLYIKVPDGQNAEGIAQRFYSNNISINIRRIFDQTFLRIGLQEVTRLGFNEKEMDELAIIIEDVMFSRNKINISKSVENFELQERKMLFCYQVSKFSEEKLLVE</sequence>
<dbReference type="GO" id="GO:0004372">
    <property type="term" value="F:glycine hydroxymethyltransferase activity"/>
    <property type="evidence" value="ECO:0007669"/>
    <property type="project" value="TreeGrafter"/>
</dbReference>
<reference evidence="5 6" key="2">
    <citation type="submission" date="2016-11" db="EMBL/GenBank/DDBJ databases">
        <authorList>
            <person name="Varghese N."/>
            <person name="Submissions S."/>
        </authorList>
    </citation>
    <scope>NUCLEOTIDE SEQUENCE [LARGE SCALE GENOMIC DNA]</scope>
    <source>
        <strain evidence="5 6">DSM 6368</strain>
    </source>
</reference>
<gene>
    <name evidence="4" type="ORF">B0A72_22940</name>
    <name evidence="5" type="ORF">SAMN05444387_4784</name>
</gene>
<evidence type="ECO:0000256" key="2">
    <source>
        <dbReference type="ARBA" id="ARBA00022898"/>
    </source>
</evidence>
<dbReference type="InterPro" id="IPR015421">
    <property type="entry name" value="PyrdxlP-dep_Trfase_major"/>
</dbReference>
<dbReference type="Gene3D" id="3.40.640.10">
    <property type="entry name" value="Type I PLP-dependent aspartate aminotransferase-like (Major domain)"/>
    <property type="match status" value="1"/>
</dbReference>
<name>A0AB36NTZ9_9FLAO</name>
<proteinExistence type="predicted"/>
<dbReference type="GO" id="GO:0005737">
    <property type="term" value="C:cytoplasm"/>
    <property type="evidence" value="ECO:0007669"/>
    <property type="project" value="TreeGrafter"/>
</dbReference>
<organism evidence="4 7">
    <name type="scientific">Flavobacterium pectinovorum</name>
    <dbReference type="NCBI Taxonomy" id="29533"/>
    <lineage>
        <taxon>Bacteria</taxon>
        <taxon>Pseudomonadati</taxon>
        <taxon>Bacteroidota</taxon>
        <taxon>Flavobacteriia</taxon>
        <taxon>Flavobacteriales</taxon>
        <taxon>Flavobacteriaceae</taxon>
        <taxon>Flavobacterium</taxon>
    </lineage>
</organism>
<dbReference type="EMBL" id="FRBX01000011">
    <property type="protein sequence ID" value="SHN22359.1"/>
    <property type="molecule type" value="Genomic_DNA"/>
</dbReference>
<comment type="cofactor">
    <cofactor evidence="1">
        <name>pyridoxal 5'-phosphate</name>
        <dbReference type="ChEBI" id="CHEBI:597326"/>
    </cofactor>
</comment>
<keyword evidence="6" id="KW-1185">Reference proteome</keyword>
<dbReference type="InterPro" id="IPR015424">
    <property type="entry name" value="PyrdxlP-dep_Trfase"/>
</dbReference>
<dbReference type="GO" id="GO:0030170">
    <property type="term" value="F:pyridoxal phosphate binding"/>
    <property type="evidence" value="ECO:0007669"/>
    <property type="project" value="TreeGrafter"/>
</dbReference>
<dbReference type="InterPro" id="IPR039429">
    <property type="entry name" value="SHMT-like_dom"/>
</dbReference>